<dbReference type="PANTHER" id="PTHR37984:SF5">
    <property type="entry name" value="PROTEIN NYNRIN-LIKE"/>
    <property type="match status" value="1"/>
</dbReference>
<dbReference type="InterPro" id="IPR000477">
    <property type="entry name" value="RT_dom"/>
</dbReference>
<feature type="domain" description="Reverse transcriptase" evidence="10">
    <location>
        <begin position="566"/>
        <end position="745"/>
    </location>
</feature>
<evidence type="ECO:0000256" key="7">
    <source>
        <dbReference type="SAM" id="Coils"/>
    </source>
</evidence>
<feature type="region of interest" description="Disordered" evidence="8">
    <location>
        <begin position="525"/>
        <end position="546"/>
    </location>
</feature>
<protein>
    <submittedName>
        <fullName evidence="11">Uncharacterized protein</fullName>
    </submittedName>
</protein>
<keyword evidence="1" id="KW-0808">Transferase</keyword>
<feature type="compositionally biased region" description="Low complexity" evidence="8">
    <location>
        <begin position="305"/>
        <end position="315"/>
    </location>
</feature>
<keyword evidence="6" id="KW-0479">Metal-binding</keyword>
<feature type="compositionally biased region" description="Basic and acidic residues" evidence="8">
    <location>
        <begin position="284"/>
        <end position="296"/>
    </location>
</feature>
<dbReference type="CDD" id="cd00303">
    <property type="entry name" value="retropepsin_like"/>
    <property type="match status" value="1"/>
</dbReference>
<dbReference type="Gene3D" id="2.40.70.10">
    <property type="entry name" value="Acid Proteases"/>
    <property type="match status" value="1"/>
</dbReference>
<organism evidence="11 12">
    <name type="scientific">Rhizoctonia solani</name>
    <dbReference type="NCBI Taxonomy" id="456999"/>
    <lineage>
        <taxon>Eukaryota</taxon>
        <taxon>Fungi</taxon>
        <taxon>Dikarya</taxon>
        <taxon>Basidiomycota</taxon>
        <taxon>Agaricomycotina</taxon>
        <taxon>Agaricomycetes</taxon>
        <taxon>Cantharellales</taxon>
        <taxon>Ceratobasidiaceae</taxon>
        <taxon>Rhizoctonia</taxon>
    </lineage>
</organism>
<dbReference type="Pfam" id="PF08284">
    <property type="entry name" value="RVP_2"/>
    <property type="match status" value="1"/>
</dbReference>
<dbReference type="CDD" id="cd09274">
    <property type="entry name" value="RNase_HI_RT_Ty3"/>
    <property type="match status" value="1"/>
</dbReference>
<evidence type="ECO:0000256" key="5">
    <source>
        <dbReference type="ARBA" id="ARBA00023268"/>
    </source>
</evidence>
<dbReference type="InterPro" id="IPR050951">
    <property type="entry name" value="Retrovirus_Pol_polyprotein"/>
</dbReference>
<feature type="region of interest" description="Disordered" evidence="8">
    <location>
        <begin position="1"/>
        <end position="22"/>
    </location>
</feature>
<feature type="region of interest" description="Disordered" evidence="8">
    <location>
        <begin position="284"/>
        <end position="329"/>
    </location>
</feature>
<gene>
    <name evidence="11" type="ORF">RHS01_00625</name>
</gene>
<dbReference type="Gene3D" id="3.30.70.270">
    <property type="match status" value="2"/>
</dbReference>
<evidence type="ECO:0000256" key="3">
    <source>
        <dbReference type="ARBA" id="ARBA00022722"/>
    </source>
</evidence>
<dbReference type="SUPFAM" id="SSF56672">
    <property type="entry name" value="DNA/RNA polymerases"/>
    <property type="match status" value="1"/>
</dbReference>
<comment type="caution">
    <text evidence="11">The sequence shown here is derived from an EMBL/GenBank/DDBJ whole genome shotgun (WGS) entry which is preliminary data.</text>
</comment>
<dbReference type="PROSITE" id="PS50158">
    <property type="entry name" value="ZF_CCHC"/>
    <property type="match status" value="1"/>
</dbReference>
<dbReference type="PANTHER" id="PTHR37984">
    <property type="entry name" value="PROTEIN CBG26694"/>
    <property type="match status" value="1"/>
</dbReference>
<dbReference type="GO" id="GO:0016779">
    <property type="term" value="F:nucleotidyltransferase activity"/>
    <property type="evidence" value="ECO:0007669"/>
    <property type="project" value="UniProtKB-KW"/>
</dbReference>
<feature type="compositionally biased region" description="Polar residues" evidence="8">
    <location>
        <begin position="1"/>
        <end position="14"/>
    </location>
</feature>
<feature type="domain" description="CCHC-type" evidence="9">
    <location>
        <begin position="339"/>
        <end position="352"/>
    </location>
</feature>
<dbReference type="CDD" id="cd01647">
    <property type="entry name" value="RT_LTR"/>
    <property type="match status" value="1"/>
</dbReference>
<dbReference type="Gene3D" id="3.10.10.10">
    <property type="entry name" value="HIV Type 1 Reverse Transcriptase, subunit A, domain 1"/>
    <property type="match status" value="1"/>
</dbReference>
<dbReference type="InterPro" id="IPR001878">
    <property type="entry name" value="Znf_CCHC"/>
</dbReference>
<dbReference type="InterPro" id="IPR043502">
    <property type="entry name" value="DNA/RNA_pol_sf"/>
</dbReference>
<dbReference type="GO" id="GO:0008270">
    <property type="term" value="F:zinc ion binding"/>
    <property type="evidence" value="ECO:0007669"/>
    <property type="project" value="UniProtKB-KW"/>
</dbReference>
<proteinExistence type="predicted"/>
<dbReference type="Pfam" id="PF17921">
    <property type="entry name" value="Integrase_H2C2"/>
    <property type="match status" value="1"/>
</dbReference>
<keyword evidence="3" id="KW-0540">Nuclease</keyword>
<evidence type="ECO:0000256" key="2">
    <source>
        <dbReference type="ARBA" id="ARBA00022695"/>
    </source>
</evidence>
<dbReference type="Gene3D" id="1.10.340.70">
    <property type="match status" value="1"/>
</dbReference>
<dbReference type="InterPro" id="IPR021109">
    <property type="entry name" value="Peptidase_aspartic_dom_sf"/>
</dbReference>
<feature type="coiled-coil region" evidence="7">
    <location>
        <begin position="37"/>
        <end position="64"/>
    </location>
</feature>
<evidence type="ECO:0000256" key="4">
    <source>
        <dbReference type="ARBA" id="ARBA00022759"/>
    </source>
</evidence>
<evidence type="ECO:0000256" key="1">
    <source>
        <dbReference type="ARBA" id="ARBA00022679"/>
    </source>
</evidence>
<dbReference type="InterPro" id="IPR041588">
    <property type="entry name" value="Integrase_H2C2"/>
</dbReference>
<dbReference type="Pfam" id="PF17919">
    <property type="entry name" value="RT_RNaseH_2"/>
    <property type="match status" value="1"/>
</dbReference>
<evidence type="ECO:0000259" key="10">
    <source>
        <dbReference type="PROSITE" id="PS50878"/>
    </source>
</evidence>
<evidence type="ECO:0000256" key="8">
    <source>
        <dbReference type="SAM" id="MobiDB-lite"/>
    </source>
</evidence>
<feature type="coiled-coil region" evidence="7">
    <location>
        <begin position="954"/>
        <end position="981"/>
    </location>
</feature>
<dbReference type="GO" id="GO:0004519">
    <property type="term" value="F:endonuclease activity"/>
    <property type="evidence" value="ECO:0007669"/>
    <property type="project" value="UniProtKB-KW"/>
</dbReference>
<keyword evidence="5" id="KW-0511">Multifunctional enzyme</keyword>
<keyword evidence="6" id="KW-0862">Zinc</keyword>
<dbReference type="InterPro" id="IPR041577">
    <property type="entry name" value="RT_RNaseH_2"/>
</dbReference>
<dbReference type="SUPFAM" id="SSF50630">
    <property type="entry name" value="Acid proteases"/>
    <property type="match status" value="1"/>
</dbReference>
<keyword evidence="2" id="KW-0548">Nucleotidyltransferase</keyword>
<evidence type="ECO:0000313" key="11">
    <source>
        <dbReference type="EMBL" id="KAF8761051.1"/>
    </source>
</evidence>
<evidence type="ECO:0000259" key="9">
    <source>
        <dbReference type="PROSITE" id="PS50158"/>
    </source>
</evidence>
<dbReference type="FunFam" id="3.30.70.270:FF:000063">
    <property type="entry name" value="Zinc knuckle domaincontaining protein"/>
    <property type="match status" value="1"/>
</dbReference>
<name>A0A8H7ILI9_9AGAM</name>
<dbReference type="EMBL" id="JACYCF010000001">
    <property type="protein sequence ID" value="KAF8761051.1"/>
    <property type="molecule type" value="Genomic_DNA"/>
</dbReference>
<dbReference type="Proteomes" id="UP000614334">
    <property type="component" value="Unassembled WGS sequence"/>
</dbReference>
<evidence type="ECO:0000256" key="6">
    <source>
        <dbReference type="PROSITE-ProRule" id="PRU00047"/>
    </source>
</evidence>
<keyword evidence="7" id="KW-0175">Coiled coil</keyword>
<dbReference type="AlphaFoldDB" id="A0A8H7ILI9"/>
<reference evidence="11" key="1">
    <citation type="submission" date="2020-09" db="EMBL/GenBank/DDBJ databases">
        <title>Comparative genome analyses of four rice-infecting Rhizoctonia solani isolates reveal extensive enrichment of homogalacturonan modification genes.</title>
        <authorList>
            <person name="Lee D.-Y."/>
            <person name="Jeon J."/>
            <person name="Kim K.-T."/>
            <person name="Cheong K."/>
            <person name="Song H."/>
            <person name="Choi G."/>
            <person name="Ko J."/>
            <person name="Opiyo S.O."/>
            <person name="Zuo S."/>
            <person name="Madhav S."/>
            <person name="Lee Y.-H."/>
            <person name="Wang G.-L."/>
        </authorList>
    </citation>
    <scope>NUCLEOTIDE SEQUENCE</scope>
    <source>
        <strain evidence="11">AG1-IA B2</strain>
    </source>
</reference>
<keyword evidence="4" id="KW-0255">Endonuclease</keyword>
<dbReference type="GO" id="GO:0003676">
    <property type="term" value="F:nucleic acid binding"/>
    <property type="evidence" value="ECO:0007669"/>
    <property type="project" value="InterPro"/>
</dbReference>
<dbReference type="Pfam" id="PF00078">
    <property type="entry name" value="RVT_1"/>
    <property type="match status" value="1"/>
</dbReference>
<evidence type="ECO:0000313" key="12">
    <source>
        <dbReference type="Proteomes" id="UP000614334"/>
    </source>
</evidence>
<sequence>MATRSWPPSRTRSPIDQGDLGPFLPSAAPVKLGEVSLERVTRLLLGLLGQVERLEREVGEIKEAGIETRTNVENISQAVDVVKDGLRSLQTHGPKTPEDTKPPVVEATPRPLSKVDPIGSTIPSPPPSPHLQSPIGTSAPPPPAPVTTYPAPVKVDHPDAYTGKIGSKAKQWLTRMLAWTRLNLRMFPTNQEVLSFLLMNMKDAAGAWAHPHLDQLGSHQAIIQTVEGFKMEFLAAFGNPDAIRAAERKITTLTHRQIATHEQQPRTLLELQNAALVIDNALREERASHPPRDNKSSKPSNPARGTSTGQSTTGSRKLSNDPNFVLEEERNRRRTAGACIKCGKMGHKFAECCTGWKATPIEEKGKAKETAKIGKDSKYQSGKDSKMSPLFTILIKPDKKAEPLEVLIDSGATSSFLHPCTAELLRLPLIDLPTPRTVTMLDGSSPQAGKIWKKAVLTFSFDGKKMTETFLICNTGSHAAILGLKWLDAHNPEIDWNMRTLTFPHTTPNMWPSPRKRKQIRTPLKEYPPSTINTPRTHGRRPLNSPLYSMTDAESATLKDWLRDELKAGKIRPSKSPISSPVMFVPKKDGSRRLVVDYRRLNNCTKKNVYPLPCPDDLMAQLRGAKIFTKLDLRWGYNNVRVKEGDEWKTAFQTKYGLYESLVMTFGLTNAPAAFQHFMNKLFKDLLDVCVIIYLDDILIYSKDDASHTWHVHKVLRWLMENQLFCKASKCTFHVTSVEYLGIIVSDKGFSLDKLKIQAVHEWPTPTRVKEVQSFLGFANFLRRFVANFSHMARPLHNLVKKDTPWKWELREQEAFQELKDAITNAPVLCHADPTKPYFLETDASGAALGSILSQRQEDGRLHPLGFLSESFKGAEQNYDTHDKELLAIIRSFEYWRIFLEGTVHPITIVYRPGKQLGKPDALSRRSDHANIPPAAQTMLPDPVFANIAMVTPEKELQRQIKAALDQDESLEEILQFLQNESKAPPSIKKAFKDYEMEAGLLFYQGRIVVPDVGTLRTDLLCIFHDSPLAGHPGRQRTLELVSRNYYWPGIRADTYWHVDSCETCQRIRKPKYASIPPQPLELPSRPWQHLSYDMIVDLPKTGTTTPSWS</sequence>
<feature type="region of interest" description="Disordered" evidence="8">
    <location>
        <begin position="88"/>
        <end position="144"/>
    </location>
</feature>
<accession>A0A8H7ILI9</accession>
<keyword evidence="4" id="KW-0378">Hydrolase</keyword>
<dbReference type="PROSITE" id="PS50878">
    <property type="entry name" value="RT_POL"/>
    <property type="match status" value="1"/>
</dbReference>
<dbReference type="InterPro" id="IPR043128">
    <property type="entry name" value="Rev_trsase/Diguanyl_cyclase"/>
</dbReference>
<keyword evidence="6" id="KW-0863">Zinc-finger</keyword>